<reference evidence="5 6" key="1">
    <citation type="submission" date="2021-02" db="EMBL/GenBank/DDBJ databases">
        <title>Safari Cat Assemblies.</title>
        <authorList>
            <person name="Bredemeyer K.R."/>
            <person name="Murphy W.J."/>
        </authorList>
    </citation>
    <scope>NUCLEOTIDE SEQUENCE [LARGE SCALE GENOMIC DNA]</scope>
</reference>
<feature type="region of interest" description="Disordered" evidence="1">
    <location>
        <begin position="687"/>
        <end position="708"/>
    </location>
</feature>
<dbReference type="Pfam" id="PF10358">
    <property type="entry name" value="NT-C2"/>
    <property type="match status" value="1"/>
</dbReference>
<dbReference type="InterPro" id="IPR022735">
    <property type="entry name" value="bMERB_dom"/>
</dbReference>
<dbReference type="GeneTree" id="ENSGT00940000161027"/>
<feature type="domain" description="BMERB" evidence="4">
    <location>
        <begin position="576"/>
        <end position="756"/>
    </location>
</feature>
<dbReference type="Pfam" id="PF00307">
    <property type="entry name" value="CH"/>
    <property type="match status" value="1"/>
</dbReference>
<feature type="region of interest" description="Disordered" evidence="1">
    <location>
        <begin position="401"/>
        <end position="579"/>
    </location>
</feature>
<dbReference type="PANTHER" id="PTHR23167">
    <property type="entry name" value="CALPONIN HOMOLOGY DOMAIN-CONTAINING PROTEIN DDB_G0272472-RELATED"/>
    <property type="match status" value="1"/>
</dbReference>
<name>A0ABI8ALH3_FELCA</name>
<feature type="compositionally biased region" description="Acidic residues" evidence="1">
    <location>
        <begin position="187"/>
        <end position="196"/>
    </location>
</feature>
<dbReference type="Proteomes" id="UP000823872">
    <property type="component" value="Chromosome D1"/>
</dbReference>
<dbReference type="PROSITE" id="PS51848">
    <property type="entry name" value="BMERB"/>
    <property type="match status" value="1"/>
</dbReference>
<dbReference type="InterPro" id="IPR050540">
    <property type="entry name" value="F-actin_Monoox_Mical"/>
</dbReference>
<feature type="compositionally biased region" description="Pro residues" evidence="1">
    <location>
        <begin position="558"/>
        <end position="574"/>
    </location>
</feature>
<protein>
    <recommendedName>
        <fullName evidence="7">EH domain binding protein 1 like 1</fullName>
    </recommendedName>
</protein>
<dbReference type="InterPro" id="IPR019448">
    <property type="entry name" value="NT-C2"/>
</dbReference>
<dbReference type="SMART" id="SM01203">
    <property type="entry name" value="DUF3585"/>
    <property type="match status" value="1"/>
</dbReference>
<evidence type="ECO:0000259" key="4">
    <source>
        <dbReference type="PROSITE" id="PS51848"/>
    </source>
</evidence>
<feature type="region of interest" description="Disordered" evidence="1">
    <location>
        <begin position="179"/>
        <end position="252"/>
    </location>
</feature>
<evidence type="ECO:0000259" key="3">
    <source>
        <dbReference type="PROSITE" id="PS51840"/>
    </source>
</evidence>
<dbReference type="PROSITE" id="PS50021">
    <property type="entry name" value="CH"/>
    <property type="match status" value="1"/>
</dbReference>
<feature type="domain" description="Calponin-homology (CH)" evidence="2">
    <location>
        <begin position="254"/>
        <end position="359"/>
    </location>
</feature>
<dbReference type="InterPro" id="IPR001715">
    <property type="entry name" value="CH_dom"/>
</dbReference>
<feature type="domain" description="C2 NT-type" evidence="3">
    <location>
        <begin position="8"/>
        <end position="157"/>
    </location>
</feature>
<dbReference type="Ensembl" id="ENSFCTT00005089400.1">
    <property type="protein sequence ID" value="ENSFCTP00005060136.1"/>
    <property type="gene ID" value="ENSFCTG00005032273.1"/>
</dbReference>
<accession>A0ABI8ALH3</accession>
<dbReference type="SMART" id="SM00033">
    <property type="entry name" value="CH"/>
    <property type="match status" value="1"/>
</dbReference>
<dbReference type="PANTHER" id="PTHR23167:SF42">
    <property type="entry name" value="EH DOMAIN-BINDING PROTEIN 1-LIKE PROTEIN 1"/>
    <property type="match status" value="1"/>
</dbReference>
<evidence type="ECO:0008006" key="7">
    <source>
        <dbReference type="Google" id="ProtNLM"/>
    </source>
</evidence>
<dbReference type="InterPro" id="IPR036872">
    <property type="entry name" value="CH_dom_sf"/>
</dbReference>
<feature type="compositionally biased region" description="Polar residues" evidence="1">
    <location>
        <begin position="230"/>
        <end position="243"/>
    </location>
</feature>
<evidence type="ECO:0000313" key="5">
    <source>
        <dbReference type="Ensembl" id="ENSFCTP00005060136.1"/>
    </source>
</evidence>
<evidence type="ECO:0000313" key="6">
    <source>
        <dbReference type="Proteomes" id="UP000823872"/>
    </source>
</evidence>
<keyword evidence="6" id="KW-1185">Reference proteome</keyword>
<sequence length="778" mass="85440">MTSVWKRLQRVGKRAAKFQFVACYHELVVECTKKWQPDKLVVVWTRRNRRICSKAHSWQPGIQNPYRGTVVWMVPENVDISVTLYRDPHVDQYEAKEWTFIIENESKGQRKVLATAEVDLARHAGPVPAPVPLRLRLKPKSVKVVHAELSLTLSGVLLREGRATDDDMQSLASLMSVKPSDVGNLDDFAESDEEEANGPGAPEARARVPQPDPPRELKTLCEEEEEGRAQHQQAAANPSSVEDTSPAPAPRALVSSSQSLLEWCQEVTAGYRGVRVTNFTTSWRNGLAFCAILHRFYPDKIDYASLDPLNIKQNNKQAFDGFAALGVSRLLEPADMVLLSVPDKLIVMTYLCQIRAFCTGQELQLVQLEGGGGAGTYRVASAQPSPPDGLDAGGLAQRLREHRAEAPEEPKGPKGLKEPENRADGAAPEAASKDRGAEAAPEARSAEAPADGPGARASVPPAEGLVNGAGAPGAGGGVRLRRPSVNGEAGPVPPPRAHGSFSHVRDADLLKKRRSRLRNSNSFSVEDPDAGAAGAAAAEGLGPDPSPAPGPSTTTAPQQPPGGSSPPEEPPPSPGEEAGLQRFQDTSQYVCAELQALEQEQRQIDGRAAEVETQLRSLMESGANRLQEEVLIQEWFTLVNKKNALIRRQDQLQLLIEEQDLERRFELLSRELRAMLAIEGGRWGPERVRAGTEQGRAPPDPRPPPPSDWLKTAAQQRREQLLLEELVSLVNQRDELVRDLDHKERIALEEDERLERGLEQRRRKLSRQLSRRERCSLS</sequence>
<dbReference type="Gene3D" id="1.10.418.10">
    <property type="entry name" value="Calponin-like domain"/>
    <property type="match status" value="1"/>
</dbReference>
<evidence type="ECO:0000259" key="2">
    <source>
        <dbReference type="PROSITE" id="PS50021"/>
    </source>
</evidence>
<reference evidence="5" key="3">
    <citation type="submission" date="2025-09" db="UniProtKB">
        <authorList>
            <consortium name="Ensembl"/>
        </authorList>
    </citation>
    <scope>IDENTIFICATION</scope>
    <source>
        <strain evidence="5">breed Abyssinian</strain>
    </source>
</reference>
<gene>
    <name evidence="5" type="primary">EHBP1L1</name>
</gene>
<dbReference type="Pfam" id="PF12130">
    <property type="entry name" value="bMERB_dom"/>
    <property type="match status" value="2"/>
</dbReference>
<reference evidence="5" key="2">
    <citation type="submission" date="2025-08" db="UniProtKB">
        <authorList>
            <consortium name="Ensembl"/>
        </authorList>
    </citation>
    <scope>IDENTIFICATION</scope>
    <source>
        <strain evidence="5">breed Abyssinian</strain>
    </source>
</reference>
<feature type="compositionally biased region" description="Low complexity" evidence="1">
    <location>
        <begin position="438"/>
        <end position="450"/>
    </location>
</feature>
<dbReference type="CDD" id="cd21255">
    <property type="entry name" value="CH_EHBP1L1"/>
    <property type="match status" value="1"/>
</dbReference>
<dbReference type="PROSITE" id="PS51840">
    <property type="entry name" value="C2_NT"/>
    <property type="match status" value="1"/>
</dbReference>
<proteinExistence type="predicted"/>
<organism evidence="5 6">
    <name type="scientific">Felis catus</name>
    <name type="common">Cat</name>
    <name type="synonym">Felis silvestris catus</name>
    <dbReference type="NCBI Taxonomy" id="9685"/>
    <lineage>
        <taxon>Eukaryota</taxon>
        <taxon>Metazoa</taxon>
        <taxon>Chordata</taxon>
        <taxon>Craniata</taxon>
        <taxon>Vertebrata</taxon>
        <taxon>Euteleostomi</taxon>
        <taxon>Mammalia</taxon>
        <taxon>Eutheria</taxon>
        <taxon>Laurasiatheria</taxon>
        <taxon>Carnivora</taxon>
        <taxon>Feliformia</taxon>
        <taxon>Felidae</taxon>
        <taxon>Felinae</taxon>
        <taxon>Felis</taxon>
    </lineage>
</organism>
<evidence type="ECO:0000256" key="1">
    <source>
        <dbReference type="SAM" id="MobiDB-lite"/>
    </source>
</evidence>
<feature type="compositionally biased region" description="Pro residues" evidence="1">
    <location>
        <begin position="698"/>
        <end position="707"/>
    </location>
</feature>
<dbReference type="SUPFAM" id="SSF47576">
    <property type="entry name" value="Calponin-homology domain, CH-domain"/>
    <property type="match status" value="1"/>
</dbReference>
<feature type="compositionally biased region" description="Basic and acidic residues" evidence="1">
    <location>
        <begin position="401"/>
        <end position="423"/>
    </location>
</feature>